<keyword evidence="3" id="KW-1185">Reference proteome</keyword>
<dbReference type="Proteomes" id="UP000724874">
    <property type="component" value="Unassembled WGS sequence"/>
</dbReference>
<feature type="compositionally biased region" description="Polar residues" evidence="1">
    <location>
        <begin position="405"/>
        <end position="422"/>
    </location>
</feature>
<feature type="compositionally biased region" description="Polar residues" evidence="1">
    <location>
        <begin position="228"/>
        <end position="238"/>
    </location>
</feature>
<feature type="compositionally biased region" description="Basic residues" evidence="1">
    <location>
        <begin position="123"/>
        <end position="134"/>
    </location>
</feature>
<organism evidence="2 3">
    <name type="scientific">Gymnopilus junonius</name>
    <name type="common">Spectacular rustgill mushroom</name>
    <name type="synonym">Gymnopilus spectabilis subsp. junonius</name>
    <dbReference type="NCBI Taxonomy" id="109634"/>
    <lineage>
        <taxon>Eukaryota</taxon>
        <taxon>Fungi</taxon>
        <taxon>Dikarya</taxon>
        <taxon>Basidiomycota</taxon>
        <taxon>Agaricomycotina</taxon>
        <taxon>Agaricomycetes</taxon>
        <taxon>Agaricomycetidae</taxon>
        <taxon>Agaricales</taxon>
        <taxon>Agaricineae</taxon>
        <taxon>Hymenogastraceae</taxon>
        <taxon>Gymnopilus</taxon>
    </lineage>
</organism>
<comment type="caution">
    <text evidence="2">The sequence shown here is derived from an EMBL/GenBank/DDBJ whole genome shotgun (WGS) entry which is preliminary data.</text>
</comment>
<reference evidence="2" key="1">
    <citation type="submission" date="2020-11" db="EMBL/GenBank/DDBJ databases">
        <authorList>
            <consortium name="DOE Joint Genome Institute"/>
            <person name="Ahrendt S."/>
            <person name="Riley R."/>
            <person name="Andreopoulos W."/>
            <person name="LaButti K."/>
            <person name="Pangilinan J."/>
            <person name="Ruiz-duenas F.J."/>
            <person name="Barrasa J.M."/>
            <person name="Sanchez-Garcia M."/>
            <person name="Camarero S."/>
            <person name="Miyauchi S."/>
            <person name="Serrano A."/>
            <person name="Linde D."/>
            <person name="Babiker R."/>
            <person name="Drula E."/>
            <person name="Ayuso-Fernandez I."/>
            <person name="Pacheco R."/>
            <person name="Padilla G."/>
            <person name="Ferreira P."/>
            <person name="Barriuso J."/>
            <person name="Kellner H."/>
            <person name="Castanera R."/>
            <person name="Alfaro M."/>
            <person name="Ramirez L."/>
            <person name="Pisabarro A.G."/>
            <person name="Kuo A."/>
            <person name="Tritt A."/>
            <person name="Lipzen A."/>
            <person name="He G."/>
            <person name="Yan M."/>
            <person name="Ng V."/>
            <person name="Cullen D."/>
            <person name="Martin F."/>
            <person name="Rosso M.-N."/>
            <person name="Henrissat B."/>
            <person name="Hibbett D."/>
            <person name="Martinez A.T."/>
            <person name="Grigoriev I.V."/>
        </authorList>
    </citation>
    <scope>NUCLEOTIDE SEQUENCE</scope>
    <source>
        <strain evidence="2">AH 44721</strain>
    </source>
</reference>
<dbReference type="AlphaFoldDB" id="A0A9P5NSN8"/>
<accession>A0A9P5NSN8</accession>
<evidence type="ECO:0000256" key="1">
    <source>
        <dbReference type="SAM" id="MobiDB-lite"/>
    </source>
</evidence>
<gene>
    <name evidence="2" type="ORF">CPB84DRAFT_1814331</name>
</gene>
<feature type="compositionally biased region" description="Basic and acidic residues" evidence="1">
    <location>
        <begin position="362"/>
        <end position="386"/>
    </location>
</feature>
<dbReference type="EMBL" id="JADNYJ010000024">
    <property type="protein sequence ID" value="KAF8905117.1"/>
    <property type="molecule type" value="Genomic_DNA"/>
</dbReference>
<dbReference type="OrthoDB" id="2160599at2759"/>
<feature type="compositionally biased region" description="Basic and acidic residues" evidence="1">
    <location>
        <begin position="82"/>
        <end position="93"/>
    </location>
</feature>
<evidence type="ECO:0000313" key="3">
    <source>
        <dbReference type="Proteomes" id="UP000724874"/>
    </source>
</evidence>
<feature type="compositionally biased region" description="Low complexity" evidence="1">
    <location>
        <begin position="289"/>
        <end position="308"/>
    </location>
</feature>
<feature type="compositionally biased region" description="Low complexity" evidence="1">
    <location>
        <begin position="94"/>
        <end position="105"/>
    </location>
</feature>
<evidence type="ECO:0000313" key="2">
    <source>
        <dbReference type="EMBL" id="KAF8905117.1"/>
    </source>
</evidence>
<feature type="compositionally biased region" description="Polar residues" evidence="1">
    <location>
        <begin position="72"/>
        <end position="81"/>
    </location>
</feature>
<feature type="compositionally biased region" description="Basic and acidic residues" evidence="1">
    <location>
        <begin position="196"/>
        <end position="209"/>
    </location>
</feature>
<feature type="region of interest" description="Disordered" evidence="1">
    <location>
        <begin position="40"/>
        <end position="151"/>
    </location>
</feature>
<protein>
    <submittedName>
        <fullName evidence="2">Uncharacterized protein</fullName>
    </submittedName>
</protein>
<feature type="compositionally biased region" description="Polar residues" evidence="1">
    <location>
        <begin position="460"/>
        <end position="470"/>
    </location>
</feature>
<feature type="compositionally biased region" description="Acidic residues" evidence="1">
    <location>
        <begin position="106"/>
        <end position="115"/>
    </location>
</feature>
<feature type="compositionally biased region" description="Polar residues" evidence="1">
    <location>
        <begin position="49"/>
        <end position="60"/>
    </location>
</feature>
<sequence length="470" mass="49034">MGREEAPPVPKQHLKSTQDLLARFHLLPAYDRYVRPFITPVGEDGALSTDPNPTAGTPTHTAVDPALAGHSISGTDSSPISKQDKGKGKERDATGGAATPGADGLDAADAEDDDVQGAGGKGEKKKKNSYKHLIRGAPGKHSYKKDDYLTTTMLQPPKQRVRIRQFDLRTQQEAFTVSSTGIVGWNVHALIQESAQAREDRRRKEEAEKAATMQAQQPSGGPAPMPSGQKSAASTPLSSAAVKVGTPSSVSTPGHPPIQAPIPTTASAARRMSGAGVAKSAGTPKPAVATPRPRSTTTTTATPATTGAASGGPGGAASRPTSTVPRPGSAVPRPGSAVPRPGSGLPVKPPGVVVQQHPPHRVRPDTPMDVDQQRGKKREREREETNGHGVLHANGTGVPMVNGNGLPNGTGHYQHQQPSQLMQPKAGVINAKAGTGNVRPRPVKKQRMDMQGQARDVNAPVQQQPTPQGV</sequence>
<name>A0A9P5NSN8_GYMJU</name>
<proteinExistence type="predicted"/>
<feature type="region of interest" description="Disordered" evidence="1">
    <location>
        <begin position="195"/>
        <end position="470"/>
    </location>
</feature>